<reference evidence="1 2" key="1">
    <citation type="submission" date="2024-04" db="EMBL/GenBank/DDBJ databases">
        <authorList>
            <person name="Waldvogel A.-M."/>
            <person name="Schoenle A."/>
        </authorList>
    </citation>
    <scope>NUCLEOTIDE SEQUENCE [LARGE SCALE GENOMIC DNA]</scope>
</reference>
<dbReference type="EMBL" id="OZ035844">
    <property type="protein sequence ID" value="CAL1598609.1"/>
    <property type="molecule type" value="Genomic_DNA"/>
</dbReference>
<keyword evidence="2" id="KW-1185">Reference proteome</keyword>
<evidence type="ECO:0000313" key="1">
    <source>
        <dbReference type="EMBL" id="CAL1598609.1"/>
    </source>
</evidence>
<sequence>MSHILGGGVSLWEGGGLLVGSQPSGKRALTDARNQSWTADLPQEPPPAAAVTAIFPDTSLNPPSLV</sequence>
<protein>
    <submittedName>
        <fullName evidence="1">Uncharacterized protein</fullName>
    </submittedName>
</protein>
<evidence type="ECO:0000313" key="2">
    <source>
        <dbReference type="Proteomes" id="UP001497482"/>
    </source>
</evidence>
<gene>
    <name evidence="1" type="ORF">KC01_LOCUS26976</name>
</gene>
<organism evidence="1 2">
    <name type="scientific">Knipowitschia caucasica</name>
    <name type="common">Caucasian dwarf goby</name>
    <name type="synonym">Pomatoschistus caucasicus</name>
    <dbReference type="NCBI Taxonomy" id="637954"/>
    <lineage>
        <taxon>Eukaryota</taxon>
        <taxon>Metazoa</taxon>
        <taxon>Chordata</taxon>
        <taxon>Craniata</taxon>
        <taxon>Vertebrata</taxon>
        <taxon>Euteleostomi</taxon>
        <taxon>Actinopterygii</taxon>
        <taxon>Neopterygii</taxon>
        <taxon>Teleostei</taxon>
        <taxon>Neoteleostei</taxon>
        <taxon>Acanthomorphata</taxon>
        <taxon>Gobiaria</taxon>
        <taxon>Gobiiformes</taxon>
        <taxon>Gobioidei</taxon>
        <taxon>Gobiidae</taxon>
        <taxon>Gobiinae</taxon>
        <taxon>Knipowitschia</taxon>
    </lineage>
</organism>
<dbReference type="Proteomes" id="UP001497482">
    <property type="component" value="Chromosome 22"/>
</dbReference>
<dbReference type="AlphaFoldDB" id="A0AAV2LDU5"/>
<accession>A0AAV2LDU5</accession>
<proteinExistence type="predicted"/>
<name>A0AAV2LDU5_KNICA</name>